<organism evidence="1 2">
    <name type="scientific">Racocetra persica</name>
    <dbReference type="NCBI Taxonomy" id="160502"/>
    <lineage>
        <taxon>Eukaryota</taxon>
        <taxon>Fungi</taxon>
        <taxon>Fungi incertae sedis</taxon>
        <taxon>Mucoromycota</taxon>
        <taxon>Glomeromycotina</taxon>
        <taxon>Glomeromycetes</taxon>
        <taxon>Diversisporales</taxon>
        <taxon>Gigasporaceae</taxon>
        <taxon>Racocetra</taxon>
    </lineage>
</organism>
<evidence type="ECO:0000313" key="1">
    <source>
        <dbReference type="EMBL" id="CAG8836096.1"/>
    </source>
</evidence>
<feature type="non-terminal residue" evidence="1">
    <location>
        <position position="1"/>
    </location>
</feature>
<accession>A0ACA9SD85</accession>
<dbReference type="Proteomes" id="UP000789920">
    <property type="component" value="Unassembled WGS sequence"/>
</dbReference>
<name>A0ACA9SD85_9GLOM</name>
<feature type="non-terminal residue" evidence="1">
    <location>
        <position position="69"/>
    </location>
</feature>
<evidence type="ECO:0000313" key="2">
    <source>
        <dbReference type="Proteomes" id="UP000789920"/>
    </source>
</evidence>
<protein>
    <submittedName>
        <fullName evidence="1">22279_t:CDS:1</fullName>
    </submittedName>
</protein>
<reference evidence="1" key="1">
    <citation type="submission" date="2021-06" db="EMBL/GenBank/DDBJ databases">
        <authorList>
            <person name="Kallberg Y."/>
            <person name="Tangrot J."/>
            <person name="Rosling A."/>
        </authorList>
    </citation>
    <scope>NUCLEOTIDE SEQUENCE</scope>
    <source>
        <strain evidence="1">MA461A</strain>
    </source>
</reference>
<comment type="caution">
    <text evidence="1">The sequence shown here is derived from an EMBL/GenBank/DDBJ whole genome shotgun (WGS) entry which is preliminary data.</text>
</comment>
<gene>
    <name evidence="1" type="ORF">RPERSI_LOCUS29806</name>
</gene>
<sequence length="69" mass="8248">IFKDRKTRLSISCLEAIAKVHAFYYTNIKKELYFYSNELLEYDLKDSVNESTINTNQLETIDQNFNKDF</sequence>
<proteinExistence type="predicted"/>
<keyword evidence="2" id="KW-1185">Reference proteome</keyword>
<dbReference type="EMBL" id="CAJVQC010113658">
    <property type="protein sequence ID" value="CAG8836096.1"/>
    <property type="molecule type" value="Genomic_DNA"/>
</dbReference>